<dbReference type="InterPro" id="IPR024408">
    <property type="entry name" value="Muramidase"/>
</dbReference>
<dbReference type="Pfam" id="PF11860">
    <property type="entry name" value="Muramidase"/>
    <property type="match status" value="1"/>
</dbReference>
<dbReference type="AlphaFoldDB" id="A0A2V1IK78"/>
<accession>A0A2V1IK78</accession>
<proteinExistence type="predicted"/>
<name>A0A2V1IK78_9BACT</name>
<comment type="caution">
    <text evidence="2">The sequence shown here is derived from an EMBL/GenBank/DDBJ whole genome shotgun (WGS) entry which is preliminary data.</text>
</comment>
<evidence type="ECO:0000313" key="3">
    <source>
        <dbReference type="Proteomes" id="UP000244905"/>
    </source>
</evidence>
<evidence type="ECO:0000313" key="2">
    <source>
        <dbReference type="EMBL" id="PWB02734.1"/>
    </source>
</evidence>
<keyword evidence="3" id="KW-1185">Reference proteome</keyword>
<dbReference type="Proteomes" id="UP000244905">
    <property type="component" value="Unassembled WGS sequence"/>
</dbReference>
<organism evidence="2 3">
    <name type="scientific">Duncaniella muris</name>
    <dbReference type="NCBI Taxonomy" id="2094150"/>
    <lineage>
        <taxon>Bacteria</taxon>
        <taxon>Pseudomonadati</taxon>
        <taxon>Bacteroidota</taxon>
        <taxon>Bacteroidia</taxon>
        <taxon>Bacteroidales</taxon>
        <taxon>Muribaculaceae</taxon>
        <taxon>Duncaniella</taxon>
    </lineage>
</organism>
<reference evidence="3" key="1">
    <citation type="submission" date="2018-02" db="EMBL/GenBank/DDBJ databases">
        <authorList>
            <person name="Clavel T."/>
            <person name="Strowig T."/>
        </authorList>
    </citation>
    <scope>NUCLEOTIDE SEQUENCE [LARGE SCALE GENOMIC DNA]</scope>
    <source>
        <strain evidence="3">DSM 103720</strain>
    </source>
</reference>
<sequence length="271" mass="29858">MISVCLSFLSDTLSLRAAPEGAADVSSIHFFMSRRLILFSLSILLSSLLFSMTDNSSQHQAADSLTAVTQGCDLMMLPTDTILTLTEADFEEVAAELGVEVAAIKAVVEIEAGRTHEGFASPGKPLINFDLSMFRRFATRRGVNLSKYSKSHSVVFASSRGSQSRAHKRLEAAKSINHNAAVEGTFWGMFQIGGFNWKKCGAESLDDFVCRMSRSERDQLDMFASFISTTGLVKHLKTKNWAAFARGYNGPGYAKRAYHTRMAQAYSRHSK</sequence>
<protein>
    <submittedName>
        <fullName evidence="2">DUF3380 domain-containing protein</fullName>
    </submittedName>
</protein>
<gene>
    <name evidence="2" type="ORF">C5O23_05815</name>
</gene>
<dbReference type="EMBL" id="PUEC01000010">
    <property type="protein sequence ID" value="PWB02734.1"/>
    <property type="molecule type" value="Genomic_DNA"/>
</dbReference>
<evidence type="ECO:0000259" key="1">
    <source>
        <dbReference type="Pfam" id="PF11860"/>
    </source>
</evidence>
<feature type="domain" description="N-acetylmuramidase" evidence="1">
    <location>
        <begin position="100"/>
        <end position="269"/>
    </location>
</feature>